<dbReference type="EMBL" id="CP013140">
    <property type="protein sequence ID" value="ALN58182.1"/>
    <property type="molecule type" value="Genomic_DNA"/>
</dbReference>
<evidence type="ECO:0000259" key="6">
    <source>
        <dbReference type="Pfam" id="PF23892"/>
    </source>
</evidence>
<organism evidence="8 9">
    <name type="scientific">Lysobacter enzymogenes</name>
    <dbReference type="NCBI Taxonomy" id="69"/>
    <lineage>
        <taxon>Bacteria</taxon>
        <taxon>Pseudomonadati</taxon>
        <taxon>Pseudomonadota</taxon>
        <taxon>Gammaproteobacteria</taxon>
        <taxon>Lysobacterales</taxon>
        <taxon>Lysobacteraceae</taxon>
        <taxon>Lysobacter</taxon>
    </lineage>
</organism>
<dbReference type="Proteomes" id="UP000061569">
    <property type="component" value="Chromosome"/>
</dbReference>
<evidence type="ECO:0000259" key="7">
    <source>
        <dbReference type="Pfam" id="PF23914"/>
    </source>
</evidence>
<dbReference type="InterPro" id="IPR056413">
    <property type="entry name" value="TPR_CcmH_CycH"/>
</dbReference>
<accession>A0A0S2DHK4</accession>
<evidence type="ECO:0000256" key="4">
    <source>
        <dbReference type="PROSITE-ProRule" id="PRU00339"/>
    </source>
</evidence>
<dbReference type="Pfam" id="PF23914">
    <property type="entry name" value="TPR_CcmH_CycH"/>
    <property type="match status" value="1"/>
</dbReference>
<keyword evidence="5" id="KW-1133">Transmembrane helix</keyword>
<evidence type="ECO:0000313" key="8">
    <source>
        <dbReference type="EMBL" id="ALN58182.1"/>
    </source>
</evidence>
<feature type="repeat" description="TPR" evidence="4">
    <location>
        <begin position="93"/>
        <end position="126"/>
    </location>
</feature>
<dbReference type="PROSITE" id="PS50005">
    <property type="entry name" value="TPR"/>
    <property type="match status" value="1"/>
</dbReference>
<evidence type="ECO:0000256" key="1">
    <source>
        <dbReference type="ARBA" id="ARBA00022737"/>
    </source>
</evidence>
<proteinExistence type="predicted"/>
<dbReference type="Pfam" id="PF23892">
    <property type="entry name" value="Ig_CycH"/>
    <property type="match status" value="1"/>
</dbReference>
<sequence length="347" mass="36354">MAVTMGSGSTLAFAVAGAALVLIVLGYALHPLWRARPRLGIGLAASLALATAALYLGLGTPRALKPEQRRAPQTLAEAVTQLESELQRDPNQIEGWRLLASAYTAQGLAVKARDAYARALKLAPDNPDLLAEAAEARALATRERRFDEEAMRMLEHALQQQPMHQRARWFLGIAQRQGERPADAAKTWEPLLAVVQPGTAAGLLEQINGARKDAGLEPLSPPAPASADAAAAGPGLKVRVELAPALKARLPAGASVFVLARQDGGPPMPVAVEKHPAGSFPLEVTLDDGDSPMPTMKLSQLPKVQVLARVSASGNAIPQQGDLASAPQTVATGGADTVVVTIDRVVE</sequence>
<dbReference type="Gene3D" id="1.25.40.10">
    <property type="entry name" value="Tetratricopeptide repeat domain"/>
    <property type="match status" value="1"/>
</dbReference>
<gene>
    <name evidence="8" type="ORF">GLE_2834</name>
</gene>
<dbReference type="PANTHER" id="PTHR47870:SF1">
    <property type="entry name" value="CYTOCHROME C-TYPE BIOGENESIS PROTEIN CCMH"/>
    <property type="match status" value="1"/>
</dbReference>
<feature type="transmembrane region" description="Helical" evidence="5">
    <location>
        <begin position="39"/>
        <end position="58"/>
    </location>
</feature>
<evidence type="ECO:0000256" key="2">
    <source>
        <dbReference type="ARBA" id="ARBA00022748"/>
    </source>
</evidence>
<keyword evidence="2" id="KW-0201">Cytochrome c-type biogenesis</keyword>
<dbReference type="PANTHER" id="PTHR47870">
    <property type="entry name" value="CYTOCHROME C-TYPE BIOGENESIS PROTEIN CCMH"/>
    <property type="match status" value="1"/>
</dbReference>
<evidence type="ECO:0000256" key="5">
    <source>
        <dbReference type="SAM" id="Phobius"/>
    </source>
</evidence>
<reference evidence="8 9" key="1">
    <citation type="submission" date="2015-11" db="EMBL/GenBank/DDBJ databases">
        <title>Genome sequences of Lysobacter enzymogenes strain C3 and Lysobacter antibioticus ATCC 29479.</title>
        <authorList>
            <person name="Kobayashi D.Y."/>
        </authorList>
    </citation>
    <scope>NUCLEOTIDE SEQUENCE [LARGE SCALE GENOMIC DNA]</scope>
    <source>
        <strain evidence="8 9">C3</strain>
    </source>
</reference>
<name>A0A0S2DHK4_LYSEN</name>
<feature type="transmembrane region" description="Helical" evidence="5">
    <location>
        <begin position="12"/>
        <end position="33"/>
    </location>
</feature>
<keyword evidence="5" id="KW-0812">Transmembrane</keyword>
<dbReference type="AlphaFoldDB" id="A0A0S2DHK4"/>
<keyword evidence="3 4" id="KW-0802">TPR repeat</keyword>
<feature type="domain" description="Cytochrome c-type biogenesis protein H Ig-like" evidence="6">
    <location>
        <begin position="236"/>
        <end position="343"/>
    </location>
</feature>
<dbReference type="SUPFAM" id="SSF48452">
    <property type="entry name" value="TPR-like"/>
    <property type="match status" value="1"/>
</dbReference>
<dbReference type="InterPro" id="IPR056412">
    <property type="entry name" value="Ig_CycH"/>
</dbReference>
<keyword evidence="1" id="KW-0677">Repeat</keyword>
<keyword evidence="5" id="KW-0472">Membrane</keyword>
<dbReference type="InterPro" id="IPR051263">
    <property type="entry name" value="C-type_cytochrome_biogenesis"/>
</dbReference>
<evidence type="ECO:0000313" key="9">
    <source>
        <dbReference type="Proteomes" id="UP000061569"/>
    </source>
</evidence>
<feature type="domain" description="Cytochrome c-type biogenesis protein H TPR" evidence="7">
    <location>
        <begin position="71"/>
        <end position="197"/>
    </location>
</feature>
<evidence type="ECO:0000256" key="3">
    <source>
        <dbReference type="ARBA" id="ARBA00022803"/>
    </source>
</evidence>
<dbReference type="KEGG" id="lez:GLE_2834"/>
<dbReference type="InterPro" id="IPR011990">
    <property type="entry name" value="TPR-like_helical_dom_sf"/>
</dbReference>
<dbReference type="STRING" id="69.GLE_2834"/>
<dbReference type="GO" id="GO:0017004">
    <property type="term" value="P:cytochrome complex assembly"/>
    <property type="evidence" value="ECO:0007669"/>
    <property type="project" value="UniProtKB-KW"/>
</dbReference>
<dbReference type="InterPro" id="IPR019734">
    <property type="entry name" value="TPR_rpt"/>
</dbReference>
<protein>
    <submittedName>
        <fullName evidence="8">Tetratricopeptide repeat</fullName>
    </submittedName>
</protein>
<dbReference type="PATRIC" id="fig|69.6.peg.2792"/>